<evidence type="ECO:0000313" key="6">
    <source>
        <dbReference type="EMBL" id="OQN95520.1"/>
    </source>
</evidence>
<sequence length="1169" mass="131183">MAKDFQKGVNDKYALLEIELDHIFQRLLLHAKRKYAAITMTDKIHEYLRDLSVKMRACAIPAHKYTIYIQLGKDPKDYPNSNSMASVQVALKVISKGKPVRAKDVMSFTRDEVLAKDSGLMPNIHWYLHKQILPPMERLCAPISVTDVTLLAECPGYEYFGQWKLPITLEHFIEETKEGSQRNSNLTQNKHLNTPGYKNPRDVGEVNNRMKHIRGVLKKHHDVLRNEINERYVEPAIWDSILLLASTLCRAVDILLRPLTDIHDQDHQFINYRDLYLRSVFDFRNNKMWCPHERKIVAALVGDQLLDLAFFSQLDRFESFVTHDKCDAGRCVAYQVMDSSVYKTRHVTESCSYKFIGLNKDEMPSESESEQEGLEENLTEYAVDNDAESCTEGELEALGIDGLVFRKKSIDDALIDKSEVGGDEELGPASDIDGKPFSVAQDKDSIKTIDDSEADEGVEERVDDVREIVNQDDEGIAAWERGAQDETVEQPEQGTGLGYISERLWSFARTSMKSPITKSDAKQKAGLEVDSKDSENPGNKNEVKLYENSKLTVQNLSGMVAKRMEGKDVDRVTVPNVQDETKGAGAIEREERLMKQKSMKIAALRDIEWVYKSASKLLVLNRGLHSVVATKPKAVDAAGRMYSGSYTLSIPGGDRLMAETASGDPQQIEIEQLQKHSKLPKTSKVRKAQHLSVFRVKEFDPKVYLSGTSTEINITVVKFGMPLKEAYFNIDKRLFKIVNQPWHSIRMFLEELTLEWTGGAQGLALARCMRGMYYRNCSKQEDEPLVLASMLSWQPGSAAKLTECAAPDRYKTLFQGLKYVPQDILFIDHPRYKAPGARWIPTSLLTVNMTFGKPISRTESEPIPTFAITNMFRAHEKTTLLRVTKVGLQTTIFCRRLSPQGDTVKAPFQVDLSPNGQYQVTLHHPGIDINIHEIDESKNLALVTGSEQTAMLLRVRGTDALHGSLKTYTAAVLKTRLVADFVSLVRITSTATAEFDASDMPEIQVEKWKTFSNFRSQTAEEGVCYNPAAYMNGSLYERLDNSKCISAYGTSYVSDRVNVLAITSARTDIANQIAFYVAEVFVPPDYFIVSNGLGFGTVHSRVTIMDSLPSSNSAGLAAAVLAANLPQVIYSLLYFAYNALLTSMLLSYEYSQYDAGVGLKALRVSSPKG</sequence>
<dbReference type="GO" id="GO:0003688">
    <property type="term" value="F:DNA replication origin binding"/>
    <property type="evidence" value="ECO:0007669"/>
    <property type="project" value="TreeGrafter"/>
</dbReference>
<dbReference type="InParanoid" id="A0A1V8S9B9"/>
<keyword evidence="3" id="KW-0548">Nucleotidyltransferase</keyword>
<dbReference type="GO" id="GO:0003697">
    <property type="term" value="F:single-stranded DNA binding"/>
    <property type="evidence" value="ECO:0007669"/>
    <property type="project" value="TreeGrafter"/>
</dbReference>
<name>A0A1V8S9B9_9PEZI</name>
<feature type="compositionally biased region" description="Polar residues" evidence="5">
    <location>
        <begin position="181"/>
        <end position="192"/>
    </location>
</feature>
<evidence type="ECO:0000256" key="3">
    <source>
        <dbReference type="ARBA" id="ARBA00022695"/>
    </source>
</evidence>
<gene>
    <name evidence="6" type="ORF">B0A48_18522</name>
</gene>
<reference evidence="7" key="1">
    <citation type="submission" date="2017-03" db="EMBL/GenBank/DDBJ databases">
        <title>Genomes of endolithic fungi from Antarctica.</title>
        <authorList>
            <person name="Coleine C."/>
            <person name="Masonjones S."/>
            <person name="Stajich J.E."/>
        </authorList>
    </citation>
    <scope>NUCLEOTIDE SEQUENCE [LARGE SCALE GENOMIC DNA]</scope>
    <source>
        <strain evidence="7">CCFEE 5527</strain>
    </source>
</reference>
<dbReference type="GO" id="GO:1902975">
    <property type="term" value="P:mitotic DNA replication initiation"/>
    <property type="evidence" value="ECO:0007669"/>
    <property type="project" value="TreeGrafter"/>
</dbReference>
<feature type="compositionally biased region" description="Basic and acidic residues" evidence="5">
    <location>
        <begin position="519"/>
        <end position="542"/>
    </location>
</feature>
<keyword evidence="7" id="KW-1185">Reference proteome</keyword>
<dbReference type="SUPFAM" id="SSF56672">
    <property type="entry name" value="DNA/RNA polymerases"/>
    <property type="match status" value="1"/>
</dbReference>
<dbReference type="GO" id="GO:0005658">
    <property type="term" value="C:alpha DNA polymerase:primase complex"/>
    <property type="evidence" value="ECO:0007669"/>
    <property type="project" value="TreeGrafter"/>
</dbReference>
<dbReference type="GO" id="GO:0003887">
    <property type="term" value="F:DNA-directed DNA polymerase activity"/>
    <property type="evidence" value="ECO:0007669"/>
    <property type="project" value="UniProtKB-KW"/>
</dbReference>
<evidence type="ECO:0000313" key="7">
    <source>
        <dbReference type="Proteomes" id="UP000192596"/>
    </source>
</evidence>
<dbReference type="Gene3D" id="1.10.132.60">
    <property type="entry name" value="DNA polymerase family B, C-terminal domain"/>
    <property type="match status" value="1"/>
</dbReference>
<organism evidence="6 7">
    <name type="scientific">Cryoendolithus antarcticus</name>
    <dbReference type="NCBI Taxonomy" id="1507870"/>
    <lineage>
        <taxon>Eukaryota</taxon>
        <taxon>Fungi</taxon>
        <taxon>Dikarya</taxon>
        <taxon>Ascomycota</taxon>
        <taxon>Pezizomycotina</taxon>
        <taxon>Dothideomycetes</taxon>
        <taxon>Dothideomycetidae</taxon>
        <taxon>Cladosporiales</taxon>
        <taxon>Cladosporiaceae</taxon>
        <taxon>Cryoendolithus</taxon>
    </lineage>
</organism>
<dbReference type="GO" id="GO:0003682">
    <property type="term" value="F:chromatin binding"/>
    <property type="evidence" value="ECO:0007669"/>
    <property type="project" value="TreeGrafter"/>
</dbReference>
<feature type="region of interest" description="Disordered" evidence="5">
    <location>
        <begin position="179"/>
        <end position="204"/>
    </location>
</feature>
<feature type="region of interest" description="Disordered" evidence="5">
    <location>
        <begin position="515"/>
        <end position="542"/>
    </location>
</feature>
<dbReference type="EC" id="2.7.7.7" evidence="1"/>
<comment type="caution">
    <text evidence="6">The sequence shown here is derived from an EMBL/GenBank/DDBJ whole genome shotgun (WGS) entry which is preliminary data.</text>
</comment>
<dbReference type="InterPro" id="IPR042087">
    <property type="entry name" value="DNA_pol_B_thumb"/>
</dbReference>
<protein>
    <recommendedName>
        <fullName evidence="1">DNA-directed DNA polymerase</fullName>
        <ecNumber evidence="1">2.7.7.7</ecNumber>
    </recommendedName>
</protein>
<dbReference type="AlphaFoldDB" id="A0A1V8S9B9"/>
<evidence type="ECO:0000256" key="1">
    <source>
        <dbReference type="ARBA" id="ARBA00012417"/>
    </source>
</evidence>
<evidence type="ECO:0000256" key="2">
    <source>
        <dbReference type="ARBA" id="ARBA00022679"/>
    </source>
</evidence>
<dbReference type="PANTHER" id="PTHR45861:SF1">
    <property type="entry name" value="DNA POLYMERASE ALPHA CATALYTIC SUBUNIT"/>
    <property type="match status" value="1"/>
</dbReference>
<accession>A0A1V8S9B9</accession>
<keyword evidence="4" id="KW-0239">DNA-directed DNA polymerase</keyword>
<feature type="region of interest" description="Disordered" evidence="5">
    <location>
        <begin position="419"/>
        <end position="439"/>
    </location>
</feature>
<dbReference type="PANTHER" id="PTHR45861">
    <property type="entry name" value="DNA POLYMERASE ALPHA CATALYTIC SUBUNIT"/>
    <property type="match status" value="1"/>
</dbReference>
<evidence type="ECO:0000256" key="5">
    <source>
        <dbReference type="SAM" id="MobiDB-lite"/>
    </source>
</evidence>
<evidence type="ECO:0000256" key="4">
    <source>
        <dbReference type="ARBA" id="ARBA00022932"/>
    </source>
</evidence>
<dbReference type="GO" id="GO:0006273">
    <property type="term" value="P:lagging strand elongation"/>
    <property type="evidence" value="ECO:0007669"/>
    <property type="project" value="TreeGrafter"/>
</dbReference>
<dbReference type="EMBL" id="NAJO01000091">
    <property type="protein sequence ID" value="OQN95520.1"/>
    <property type="molecule type" value="Genomic_DNA"/>
</dbReference>
<dbReference type="GO" id="GO:0006272">
    <property type="term" value="P:leading strand elongation"/>
    <property type="evidence" value="ECO:0007669"/>
    <property type="project" value="TreeGrafter"/>
</dbReference>
<dbReference type="Proteomes" id="UP000192596">
    <property type="component" value="Unassembled WGS sequence"/>
</dbReference>
<dbReference type="InterPro" id="IPR043502">
    <property type="entry name" value="DNA/RNA_pol_sf"/>
</dbReference>
<dbReference type="OrthoDB" id="2426273at2759"/>
<dbReference type="STRING" id="1507870.A0A1V8S9B9"/>
<keyword evidence="2" id="KW-0808">Transferase</keyword>
<proteinExistence type="predicted"/>